<evidence type="ECO:0000313" key="5">
    <source>
        <dbReference type="EMBL" id="CAB3809735.1"/>
    </source>
</evidence>
<dbReference type="Pfam" id="PF07729">
    <property type="entry name" value="FCD"/>
    <property type="match status" value="1"/>
</dbReference>
<dbReference type="SUPFAM" id="SSF48008">
    <property type="entry name" value="GntR ligand-binding domain-like"/>
    <property type="match status" value="1"/>
</dbReference>
<dbReference type="CDD" id="cd07377">
    <property type="entry name" value="WHTH_GntR"/>
    <property type="match status" value="1"/>
</dbReference>
<accession>A0A6J5H370</accession>
<protein>
    <submittedName>
        <fullName evidence="5">HTH-type transcriptional repressor RspR</fullName>
    </submittedName>
</protein>
<reference evidence="5 6" key="1">
    <citation type="submission" date="2020-04" db="EMBL/GenBank/DDBJ databases">
        <authorList>
            <person name="De Canck E."/>
        </authorList>
    </citation>
    <scope>NUCLEOTIDE SEQUENCE [LARGE SCALE GENOMIC DNA]</scope>
    <source>
        <strain evidence="5 6">LMG 27177</strain>
    </source>
</reference>
<dbReference type="InterPro" id="IPR000524">
    <property type="entry name" value="Tscrpt_reg_HTH_GntR"/>
</dbReference>
<dbReference type="AlphaFoldDB" id="A0A6J5H370"/>
<evidence type="ECO:0000259" key="4">
    <source>
        <dbReference type="PROSITE" id="PS50949"/>
    </source>
</evidence>
<dbReference type="InterPro" id="IPR011711">
    <property type="entry name" value="GntR_C"/>
</dbReference>
<dbReference type="PROSITE" id="PS50949">
    <property type="entry name" value="HTH_GNTR"/>
    <property type="match status" value="1"/>
</dbReference>
<dbReference type="SMART" id="SM00345">
    <property type="entry name" value="HTH_GNTR"/>
    <property type="match status" value="1"/>
</dbReference>
<evidence type="ECO:0000256" key="3">
    <source>
        <dbReference type="ARBA" id="ARBA00023163"/>
    </source>
</evidence>
<gene>
    <name evidence="5" type="primary">rspR_11</name>
    <name evidence="5" type="ORF">LMG27177_06893</name>
</gene>
<organism evidence="5 6">
    <name type="scientific">Paraburkholderia fynbosensis</name>
    <dbReference type="NCBI Taxonomy" id="1200993"/>
    <lineage>
        <taxon>Bacteria</taxon>
        <taxon>Pseudomonadati</taxon>
        <taxon>Pseudomonadota</taxon>
        <taxon>Betaproteobacteria</taxon>
        <taxon>Burkholderiales</taxon>
        <taxon>Burkholderiaceae</taxon>
        <taxon>Paraburkholderia</taxon>
    </lineage>
</organism>
<dbReference type="RefSeq" id="WP_175165906.1">
    <property type="nucleotide sequence ID" value="NZ_CADIKI010000030.1"/>
</dbReference>
<dbReference type="GO" id="GO:0003677">
    <property type="term" value="F:DNA binding"/>
    <property type="evidence" value="ECO:0007669"/>
    <property type="project" value="UniProtKB-KW"/>
</dbReference>
<keyword evidence="6" id="KW-1185">Reference proteome</keyword>
<evidence type="ECO:0000256" key="1">
    <source>
        <dbReference type="ARBA" id="ARBA00023015"/>
    </source>
</evidence>
<dbReference type="Pfam" id="PF00392">
    <property type="entry name" value="GntR"/>
    <property type="match status" value="1"/>
</dbReference>
<dbReference type="GO" id="GO:0003700">
    <property type="term" value="F:DNA-binding transcription factor activity"/>
    <property type="evidence" value="ECO:0007669"/>
    <property type="project" value="InterPro"/>
</dbReference>
<dbReference type="Proteomes" id="UP000494252">
    <property type="component" value="Unassembled WGS sequence"/>
</dbReference>
<dbReference type="Gene3D" id="1.10.10.10">
    <property type="entry name" value="Winged helix-like DNA-binding domain superfamily/Winged helix DNA-binding domain"/>
    <property type="match status" value="1"/>
</dbReference>
<dbReference type="SUPFAM" id="SSF46785">
    <property type="entry name" value="Winged helix' DNA-binding domain"/>
    <property type="match status" value="1"/>
</dbReference>
<dbReference type="InterPro" id="IPR036390">
    <property type="entry name" value="WH_DNA-bd_sf"/>
</dbReference>
<proteinExistence type="predicted"/>
<dbReference type="PANTHER" id="PTHR43537:SF49">
    <property type="entry name" value="TRANSCRIPTIONAL REGULATORY PROTEIN"/>
    <property type="match status" value="1"/>
</dbReference>
<keyword evidence="2" id="KW-0238">DNA-binding</keyword>
<dbReference type="PANTHER" id="PTHR43537">
    <property type="entry name" value="TRANSCRIPTIONAL REGULATOR, GNTR FAMILY"/>
    <property type="match status" value="1"/>
</dbReference>
<dbReference type="InterPro" id="IPR036388">
    <property type="entry name" value="WH-like_DNA-bd_sf"/>
</dbReference>
<feature type="domain" description="HTH gntR-type" evidence="4">
    <location>
        <begin position="11"/>
        <end position="78"/>
    </location>
</feature>
<dbReference type="InterPro" id="IPR008920">
    <property type="entry name" value="TF_FadR/GntR_C"/>
</dbReference>
<keyword evidence="3" id="KW-0804">Transcription</keyword>
<name>A0A6J5H370_9BURK</name>
<evidence type="ECO:0000256" key="2">
    <source>
        <dbReference type="ARBA" id="ARBA00023125"/>
    </source>
</evidence>
<dbReference type="SMART" id="SM00895">
    <property type="entry name" value="FCD"/>
    <property type="match status" value="1"/>
</dbReference>
<evidence type="ECO:0000313" key="6">
    <source>
        <dbReference type="Proteomes" id="UP000494252"/>
    </source>
</evidence>
<dbReference type="EMBL" id="CADIKI010000030">
    <property type="protein sequence ID" value="CAB3809735.1"/>
    <property type="molecule type" value="Genomic_DNA"/>
</dbReference>
<keyword evidence="1" id="KW-0805">Transcription regulation</keyword>
<dbReference type="Gene3D" id="1.20.120.530">
    <property type="entry name" value="GntR ligand-binding domain-like"/>
    <property type="match status" value="1"/>
</dbReference>
<sequence length="229" mass="25791">MSNAQRTANPSALVDETVQRLEEALLSGQLVPGQRLSEQELSAAFGVSRGPFREAVRTLEGRRLVTRTPHHGAHFVELSAEDFEQILWAREGLEAMACRQAAEMMTLPEVRALRRTTVESLEKVMIEGVGGVYRSGTNDNDFHLQIIRGSRNRWLEGFLSDIYALLRLFKFSPTSFGHRANASVDEHMLIIDALEKRDANEAERLMRRHISNARENLMSILRAVTPPQG</sequence>